<dbReference type="KEGG" id="dgr:6557927"/>
<keyword evidence="3" id="KW-1185">Reference proteome</keyword>
<dbReference type="PhylomeDB" id="B4J069"/>
<dbReference type="GO" id="GO:0070072">
    <property type="term" value="P:vacuolar proton-transporting V-type ATPase complex assembly"/>
    <property type="evidence" value="ECO:0007669"/>
    <property type="project" value="InterPro"/>
</dbReference>
<dbReference type="GO" id="GO:0051082">
    <property type="term" value="F:unfolded protein binding"/>
    <property type="evidence" value="ECO:0007669"/>
    <property type="project" value="TreeGrafter"/>
</dbReference>
<evidence type="ECO:0000313" key="2">
    <source>
        <dbReference type="EMBL" id="EDV97862.1"/>
    </source>
</evidence>
<dbReference type="SMR" id="B4J069"/>
<dbReference type="InParanoid" id="B4J069"/>
<gene>
    <name evidence="2" type="primary">Dgri\GH17101</name>
    <name evidence="2" type="ORF">Dgri_GH17101</name>
</gene>
<dbReference type="PANTHER" id="PTHR31996:SF2">
    <property type="entry name" value="COILED-COIL DOMAIN-CONTAINING PROTEIN 115"/>
    <property type="match status" value="1"/>
</dbReference>
<evidence type="ECO:0000256" key="1">
    <source>
        <dbReference type="ARBA" id="ARBA00093634"/>
    </source>
</evidence>
<organism evidence="3">
    <name type="scientific">Drosophila grimshawi</name>
    <name type="common">Hawaiian fruit fly</name>
    <name type="synonym">Idiomyia grimshawi</name>
    <dbReference type="NCBI Taxonomy" id="7222"/>
    <lineage>
        <taxon>Eukaryota</taxon>
        <taxon>Metazoa</taxon>
        <taxon>Ecdysozoa</taxon>
        <taxon>Arthropoda</taxon>
        <taxon>Hexapoda</taxon>
        <taxon>Insecta</taxon>
        <taxon>Pterygota</taxon>
        <taxon>Neoptera</taxon>
        <taxon>Endopterygota</taxon>
        <taxon>Diptera</taxon>
        <taxon>Brachycera</taxon>
        <taxon>Muscomorpha</taxon>
        <taxon>Ephydroidea</taxon>
        <taxon>Drosophilidae</taxon>
        <taxon>Drosophila</taxon>
        <taxon>Hawaiian Drosophila</taxon>
    </lineage>
</organism>
<name>B4J069_DROGR</name>
<accession>B4J069</accession>
<evidence type="ECO:0000313" key="3">
    <source>
        <dbReference type="Proteomes" id="UP000001070"/>
    </source>
</evidence>
<dbReference type="HOGENOM" id="CLU_114681_0_0_1"/>
<protein>
    <recommendedName>
        <fullName evidence="1">Vacuolar ATPase assembly protein VMA22</fullName>
    </recommendedName>
</protein>
<dbReference type="eggNOG" id="ENOG502T96X">
    <property type="taxonomic scope" value="Eukaryota"/>
</dbReference>
<dbReference type="OrthoDB" id="408631at2759"/>
<reference evidence="2 3" key="1">
    <citation type="journal article" date="2007" name="Nature">
        <title>Evolution of genes and genomes on the Drosophila phylogeny.</title>
        <authorList>
            <consortium name="Drosophila 12 Genomes Consortium"/>
            <person name="Clark A.G."/>
            <person name="Eisen M.B."/>
            <person name="Smith D.R."/>
            <person name="Bergman C.M."/>
            <person name="Oliver B."/>
            <person name="Markow T.A."/>
            <person name="Kaufman T.C."/>
            <person name="Kellis M."/>
            <person name="Gelbart W."/>
            <person name="Iyer V.N."/>
            <person name="Pollard D.A."/>
            <person name="Sackton T.B."/>
            <person name="Larracuente A.M."/>
            <person name="Singh N.D."/>
            <person name="Abad J.P."/>
            <person name="Abt D.N."/>
            <person name="Adryan B."/>
            <person name="Aguade M."/>
            <person name="Akashi H."/>
            <person name="Anderson W.W."/>
            <person name="Aquadro C.F."/>
            <person name="Ardell D.H."/>
            <person name="Arguello R."/>
            <person name="Artieri C.G."/>
            <person name="Barbash D.A."/>
            <person name="Barker D."/>
            <person name="Barsanti P."/>
            <person name="Batterham P."/>
            <person name="Batzoglou S."/>
            <person name="Begun D."/>
            <person name="Bhutkar A."/>
            <person name="Blanco E."/>
            <person name="Bosak S.A."/>
            <person name="Bradley R.K."/>
            <person name="Brand A.D."/>
            <person name="Brent M.R."/>
            <person name="Brooks A.N."/>
            <person name="Brown R.H."/>
            <person name="Butlin R.K."/>
            <person name="Caggese C."/>
            <person name="Calvi B.R."/>
            <person name="Bernardo de Carvalho A."/>
            <person name="Caspi A."/>
            <person name="Castrezana S."/>
            <person name="Celniker S.E."/>
            <person name="Chang J.L."/>
            <person name="Chapple C."/>
            <person name="Chatterji S."/>
            <person name="Chinwalla A."/>
            <person name="Civetta A."/>
            <person name="Clifton S.W."/>
            <person name="Comeron J.M."/>
            <person name="Costello J.C."/>
            <person name="Coyne J.A."/>
            <person name="Daub J."/>
            <person name="David R.G."/>
            <person name="Delcher A.L."/>
            <person name="Delehaunty K."/>
            <person name="Do C.B."/>
            <person name="Ebling H."/>
            <person name="Edwards K."/>
            <person name="Eickbush T."/>
            <person name="Evans J.D."/>
            <person name="Filipski A."/>
            <person name="Findeiss S."/>
            <person name="Freyhult E."/>
            <person name="Fulton L."/>
            <person name="Fulton R."/>
            <person name="Garcia A.C."/>
            <person name="Gardiner A."/>
            <person name="Garfield D.A."/>
            <person name="Garvin B.E."/>
            <person name="Gibson G."/>
            <person name="Gilbert D."/>
            <person name="Gnerre S."/>
            <person name="Godfrey J."/>
            <person name="Good R."/>
            <person name="Gotea V."/>
            <person name="Gravely B."/>
            <person name="Greenberg A.J."/>
            <person name="Griffiths-Jones S."/>
            <person name="Gross S."/>
            <person name="Guigo R."/>
            <person name="Gustafson E.A."/>
            <person name="Haerty W."/>
            <person name="Hahn M.W."/>
            <person name="Halligan D.L."/>
            <person name="Halpern A.L."/>
            <person name="Halter G.M."/>
            <person name="Han M.V."/>
            <person name="Heger A."/>
            <person name="Hillier L."/>
            <person name="Hinrichs A.S."/>
            <person name="Holmes I."/>
            <person name="Hoskins R.A."/>
            <person name="Hubisz M.J."/>
            <person name="Hultmark D."/>
            <person name="Huntley M.A."/>
            <person name="Jaffe D.B."/>
            <person name="Jagadeeshan S."/>
            <person name="Jeck W.R."/>
            <person name="Johnson J."/>
            <person name="Jones C.D."/>
            <person name="Jordan W.C."/>
            <person name="Karpen G.H."/>
            <person name="Kataoka E."/>
            <person name="Keightley P.D."/>
            <person name="Kheradpour P."/>
            <person name="Kirkness E.F."/>
            <person name="Koerich L.B."/>
            <person name="Kristiansen K."/>
            <person name="Kudrna D."/>
            <person name="Kulathinal R.J."/>
            <person name="Kumar S."/>
            <person name="Kwok R."/>
            <person name="Lander E."/>
            <person name="Langley C.H."/>
            <person name="Lapoint R."/>
            <person name="Lazzaro B.P."/>
            <person name="Lee S.J."/>
            <person name="Levesque L."/>
            <person name="Li R."/>
            <person name="Lin C.F."/>
            <person name="Lin M.F."/>
            <person name="Lindblad-Toh K."/>
            <person name="Llopart A."/>
            <person name="Long M."/>
            <person name="Low L."/>
            <person name="Lozovsky E."/>
            <person name="Lu J."/>
            <person name="Luo M."/>
            <person name="Machado C.A."/>
            <person name="Makalowski W."/>
            <person name="Marzo M."/>
            <person name="Matsuda M."/>
            <person name="Matzkin L."/>
            <person name="McAllister B."/>
            <person name="McBride C.S."/>
            <person name="McKernan B."/>
            <person name="McKernan K."/>
            <person name="Mendez-Lago M."/>
            <person name="Minx P."/>
            <person name="Mollenhauer M.U."/>
            <person name="Montooth K."/>
            <person name="Mount S.M."/>
            <person name="Mu X."/>
            <person name="Myers E."/>
            <person name="Negre B."/>
            <person name="Newfeld S."/>
            <person name="Nielsen R."/>
            <person name="Noor M.A."/>
            <person name="O'Grady P."/>
            <person name="Pachter L."/>
            <person name="Papaceit M."/>
            <person name="Parisi M.J."/>
            <person name="Parisi M."/>
            <person name="Parts L."/>
            <person name="Pedersen J.S."/>
            <person name="Pesole G."/>
            <person name="Phillippy A.M."/>
            <person name="Ponting C.P."/>
            <person name="Pop M."/>
            <person name="Porcelli D."/>
            <person name="Powell J.R."/>
            <person name="Prohaska S."/>
            <person name="Pruitt K."/>
            <person name="Puig M."/>
            <person name="Quesneville H."/>
            <person name="Ram K.R."/>
            <person name="Rand D."/>
            <person name="Rasmussen M.D."/>
            <person name="Reed L.K."/>
            <person name="Reenan R."/>
            <person name="Reily A."/>
            <person name="Remington K.A."/>
            <person name="Rieger T.T."/>
            <person name="Ritchie M.G."/>
            <person name="Robin C."/>
            <person name="Rogers Y.H."/>
            <person name="Rohde C."/>
            <person name="Rozas J."/>
            <person name="Rubenfield M.J."/>
            <person name="Ruiz A."/>
            <person name="Russo S."/>
            <person name="Salzberg S.L."/>
            <person name="Sanchez-Gracia A."/>
            <person name="Saranga D.J."/>
            <person name="Sato H."/>
            <person name="Schaeffer S.W."/>
            <person name="Schatz M.C."/>
            <person name="Schlenke T."/>
            <person name="Schwartz R."/>
            <person name="Segarra C."/>
            <person name="Singh R.S."/>
            <person name="Sirot L."/>
            <person name="Sirota M."/>
            <person name="Sisneros N.B."/>
            <person name="Smith C.D."/>
            <person name="Smith T.F."/>
            <person name="Spieth J."/>
            <person name="Stage D.E."/>
            <person name="Stark A."/>
            <person name="Stephan W."/>
            <person name="Strausberg R.L."/>
            <person name="Strempel S."/>
            <person name="Sturgill D."/>
            <person name="Sutton G."/>
            <person name="Sutton G.G."/>
            <person name="Tao W."/>
            <person name="Teichmann S."/>
            <person name="Tobari Y.N."/>
            <person name="Tomimura Y."/>
            <person name="Tsolas J.M."/>
            <person name="Valente V.L."/>
            <person name="Venter E."/>
            <person name="Venter J.C."/>
            <person name="Vicario S."/>
            <person name="Vieira F.G."/>
            <person name="Vilella A.J."/>
            <person name="Villasante A."/>
            <person name="Walenz B."/>
            <person name="Wang J."/>
            <person name="Wasserman M."/>
            <person name="Watts T."/>
            <person name="Wilson D."/>
            <person name="Wilson R.K."/>
            <person name="Wing R.A."/>
            <person name="Wolfner M.F."/>
            <person name="Wong A."/>
            <person name="Wong G.K."/>
            <person name="Wu C.I."/>
            <person name="Wu G."/>
            <person name="Yamamoto D."/>
            <person name="Yang H.P."/>
            <person name="Yang S.P."/>
            <person name="Yorke J.A."/>
            <person name="Yoshida K."/>
            <person name="Zdobnov E."/>
            <person name="Zhang P."/>
            <person name="Zhang Y."/>
            <person name="Zimin A.V."/>
            <person name="Baldwin J."/>
            <person name="Abdouelleil A."/>
            <person name="Abdulkadir J."/>
            <person name="Abebe A."/>
            <person name="Abera B."/>
            <person name="Abreu J."/>
            <person name="Acer S.C."/>
            <person name="Aftuck L."/>
            <person name="Alexander A."/>
            <person name="An P."/>
            <person name="Anderson E."/>
            <person name="Anderson S."/>
            <person name="Arachi H."/>
            <person name="Azer M."/>
            <person name="Bachantsang P."/>
            <person name="Barry A."/>
            <person name="Bayul T."/>
            <person name="Berlin A."/>
            <person name="Bessette D."/>
            <person name="Bloom T."/>
            <person name="Blye J."/>
            <person name="Boguslavskiy L."/>
            <person name="Bonnet C."/>
            <person name="Boukhgalter B."/>
            <person name="Bourzgui I."/>
            <person name="Brown A."/>
            <person name="Cahill P."/>
            <person name="Channer S."/>
            <person name="Cheshatsang Y."/>
            <person name="Chuda L."/>
            <person name="Citroen M."/>
            <person name="Collymore A."/>
            <person name="Cooke P."/>
            <person name="Costello M."/>
            <person name="D'Aco K."/>
            <person name="Daza R."/>
            <person name="De Haan G."/>
            <person name="DeGray S."/>
            <person name="DeMaso C."/>
            <person name="Dhargay N."/>
            <person name="Dooley K."/>
            <person name="Dooley E."/>
            <person name="Doricent M."/>
            <person name="Dorje P."/>
            <person name="Dorjee K."/>
            <person name="Dupes A."/>
            <person name="Elong R."/>
            <person name="Falk J."/>
            <person name="Farina A."/>
            <person name="Faro S."/>
            <person name="Ferguson D."/>
            <person name="Fisher S."/>
            <person name="Foley C.D."/>
            <person name="Franke A."/>
            <person name="Friedrich D."/>
            <person name="Gadbois L."/>
            <person name="Gearin G."/>
            <person name="Gearin C.R."/>
            <person name="Giannoukos G."/>
            <person name="Goode T."/>
            <person name="Graham J."/>
            <person name="Grandbois E."/>
            <person name="Grewal S."/>
            <person name="Gyaltsen K."/>
            <person name="Hafez N."/>
            <person name="Hagos B."/>
            <person name="Hall J."/>
            <person name="Henson C."/>
            <person name="Hollinger A."/>
            <person name="Honan T."/>
            <person name="Huard M.D."/>
            <person name="Hughes L."/>
            <person name="Hurhula B."/>
            <person name="Husby M.E."/>
            <person name="Kamat A."/>
            <person name="Kanga B."/>
            <person name="Kashin S."/>
            <person name="Khazanovich D."/>
            <person name="Kisner P."/>
            <person name="Lance K."/>
            <person name="Lara M."/>
            <person name="Lee W."/>
            <person name="Lennon N."/>
            <person name="Letendre F."/>
            <person name="LeVine R."/>
            <person name="Lipovsky A."/>
            <person name="Liu X."/>
            <person name="Liu J."/>
            <person name="Liu S."/>
            <person name="Lokyitsang T."/>
            <person name="Lokyitsang Y."/>
            <person name="Lubonja R."/>
            <person name="Lui A."/>
            <person name="MacDonald P."/>
            <person name="Magnisalis V."/>
            <person name="Maru K."/>
            <person name="Matthews C."/>
            <person name="McCusker W."/>
            <person name="McDonough S."/>
            <person name="Mehta T."/>
            <person name="Meldrim J."/>
            <person name="Meneus L."/>
            <person name="Mihai O."/>
            <person name="Mihalev A."/>
            <person name="Mihova T."/>
            <person name="Mittelman R."/>
            <person name="Mlenga V."/>
            <person name="Montmayeur A."/>
            <person name="Mulrain L."/>
            <person name="Navidi A."/>
            <person name="Naylor J."/>
            <person name="Negash T."/>
            <person name="Nguyen T."/>
            <person name="Nguyen N."/>
            <person name="Nicol R."/>
            <person name="Norbu C."/>
            <person name="Norbu N."/>
            <person name="Novod N."/>
            <person name="O'Neill B."/>
            <person name="Osman S."/>
            <person name="Markiewicz E."/>
            <person name="Oyono O.L."/>
            <person name="Patti C."/>
            <person name="Phunkhang P."/>
            <person name="Pierre F."/>
            <person name="Priest M."/>
            <person name="Raghuraman S."/>
            <person name="Rege F."/>
            <person name="Reyes R."/>
            <person name="Rise C."/>
            <person name="Rogov P."/>
            <person name="Ross K."/>
            <person name="Ryan E."/>
            <person name="Settipalli S."/>
            <person name="Shea T."/>
            <person name="Sherpa N."/>
            <person name="Shi L."/>
            <person name="Shih D."/>
            <person name="Sparrow T."/>
            <person name="Spaulding J."/>
            <person name="Stalker J."/>
            <person name="Stange-Thomann N."/>
            <person name="Stavropoulos S."/>
            <person name="Stone C."/>
            <person name="Strader C."/>
            <person name="Tesfaye S."/>
            <person name="Thomson T."/>
            <person name="Thoulutsang Y."/>
            <person name="Thoulutsang D."/>
            <person name="Topham K."/>
            <person name="Topping I."/>
            <person name="Tsamla T."/>
            <person name="Vassiliev H."/>
            <person name="Vo A."/>
            <person name="Wangchuk T."/>
            <person name="Wangdi T."/>
            <person name="Weiand M."/>
            <person name="Wilkinson J."/>
            <person name="Wilson A."/>
            <person name="Yadav S."/>
            <person name="Young G."/>
            <person name="Yu Q."/>
            <person name="Zembek L."/>
            <person name="Zhong D."/>
            <person name="Zimmer A."/>
            <person name="Zwirko Z."/>
            <person name="Jaffe D.B."/>
            <person name="Alvarez P."/>
            <person name="Brockman W."/>
            <person name="Butler J."/>
            <person name="Chin C."/>
            <person name="Gnerre S."/>
            <person name="Grabherr M."/>
            <person name="Kleber M."/>
            <person name="Mauceli E."/>
            <person name="MacCallum I."/>
        </authorList>
    </citation>
    <scope>NUCLEOTIDE SEQUENCE [LARGE SCALE GENOMIC DNA]</scope>
    <source>
        <strain evidence="3">Tucson 15287-2541.00</strain>
    </source>
</reference>
<dbReference type="InterPro" id="IPR040357">
    <property type="entry name" value="Vma22/CCDC115"/>
</dbReference>
<dbReference type="PANTHER" id="PTHR31996">
    <property type="entry name" value="COILED-COIL DOMAIN-CONTAINING PROTEIN 115"/>
    <property type="match status" value="1"/>
</dbReference>
<dbReference type="AlphaFoldDB" id="B4J069"/>
<dbReference type="OMA" id="NCEWERC"/>
<proteinExistence type="predicted"/>
<sequence length="208" mass="23840">MSIENSLSEEDVSREDTTTTIEVQIDYLVNKFEQINGRSIALERSVKDSSIEDAEETGCLMDVLHLQMLQLIEDRITQQLALETQTSRAQLDLARARLQQGTHHVAASARLPSSSRPYKALCRLLEQGMTWGSSLKLLRFNVEPARGYLRPLIHIFGAMVPCSLRHASHKWERCMEQIVECVNVQRELQSVLSFIERLKWAQHRRANV</sequence>
<dbReference type="Proteomes" id="UP000001070">
    <property type="component" value="Unassembled WGS sequence"/>
</dbReference>
<dbReference type="EMBL" id="CH916366">
    <property type="protein sequence ID" value="EDV97862.1"/>
    <property type="molecule type" value="Genomic_DNA"/>
</dbReference>